<feature type="binding site" evidence="7">
    <location>
        <begin position="186"/>
        <end position="187"/>
    </location>
    <ligand>
        <name>substrate</name>
    </ligand>
</feature>
<evidence type="ECO:0000313" key="8">
    <source>
        <dbReference type="EMBL" id="MBM7556916.1"/>
    </source>
</evidence>
<comment type="function">
    <text evidence="7">Provides the (R)-glutamate required for cell wall biosynthesis.</text>
</comment>
<keyword evidence="3 7" id="KW-0133">Cell shape</keyword>
<dbReference type="InterPro" id="IPR015942">
    <property type="entry name" value="Asp/Glu/hydantoin_racemase"/>
</dbReference>
<name>A0A938XV63_9FIRM</name>
<dbReference type="GO" id="GO:0071555">
    <property type="term" value="P:cell wall organization"/>
    <property type="evidence" value="ECO:0007669"/>
    <property type="project" value="UniProtKB-KW"/>
</dbReference>
<feature type="active site" description="Proton donor/acceptor" evidence="7">
    <location>
        <position position="74"/>
    </location>
</feature>
<evidence type="ECO:0000313" key="9">
    <source>
        <dbReference type="Proteomes" id="UP000774000"/>
    </source>
</evidence>
<dbReference type="PROSITE" id="PS00923">
    <property type="entry name" value="ASP_GLU_RACEMASE_1"/>
    <property type="match status" value="1"/>
</dbReference>
<gene>
    <name evidence="7" type="primary">murI</name>
    <name evidence="8" type="ORF">JOC47_001767</name>
</gene>
<reference evidence="8" key="1">
    <citation type="submission" date="2021-01" db="EMBL/GenBank/DDBJ databases">
        <title>Genomic Encyclopedia of Type Strains, Phase IV (KMG-IV): sequencing the most valuable type-strain genomes for metagenomic binning, comparative biology and taxonomic classification.</title>
        <authorList>
            <person name="Goeker M."/>
        </authorList>
    </citation>
    <scope>NUCLEOTIDE SEQUENCE</scope>
    <source>
        <strain evidence="8">DSM 23230</strain>
    </source>
</reference>
<dbReference type="InterPro" id="IPR004391">
    <property type="entry name" value="Glu_race"/>
</dbReference>
<feature type="active site" description="Proton donor/acceptor" evidence="7">
    <location>
        <position position="185"/>
    </location>
</feature>
<evidence type="ECO:0000256" key="2">
    <source>
        <dbReference type="ARBA" id="ARBA00013090"/>
    </source>
</evidence>
<evidence type="ECO:0000256" key="4">
    <source>
        <dbReference type="ARBA" id="ARBA00022984"/>
    </source>
</evidence>
<comment type="catalytic activity">
    <reaction evidence="1 7">
        <text>L-glutamate = D-glutamate</text>
        <dbReference type="Rhea" id="RHEA:12813"/>
        <dbReference type="ChEBI" id="CHEBI:29985"/>
        <dbReference type="ChEBI" id="CHEBI:29986"/>
        <dbReference type="EC" id="5.1.1.3"/>
    </reaction>
</comment>
<protein>
    <recommendedName>
        <fullName evidence="2 7">Glutamate racemase</fullName>
        <ecNumber evidence="2 7">5.1.1.3</ecNumber>
    </recommendedName>
</protein>
<dbReference type="PANTHER" id="PTHR21198">
    <property type="entry name" value="GLUTAMATE RACEMASE"/>
    <property type="match status" value="1"/>
</dbReference>
<keyword evidence="4 7" id="KW-0573">Peptidoglycan synthesis</keyword>
<dbReference type="SUPFAM" id="SSF53681">
    <property type="entry name" value="Aspartate/glutamate racemase"/>
    <property type="match status" value="2"/>
</dbReference>
<dbReference type="InterPro" id="IPR018187">
    <property type="entry name" value="Asp/Glu_racemase_AS_1"/>
</dbReference>
<comment type="pathway">
    <text evidence="7">Cell wall biogenesis; peptidoglycan biosynthesis.</text>
</comment>
<dbReference type="HAMAP" id="MF_00258">
    <property type="entry name" value="Glu_racemase"/>
    <property type="match status" value="1"/>
</dbReference>
<dbReference type="GO" id="GO:0008360">
    <property type="term" value="P:regulation of cell shape"/>
    <property type="evidence" value="ECO:0007669"/>
    <property type="project" value="UniProtKB-KW"/>
</dbReference>
<comment type="similarity">
    <text evidence="7">Belongs to the aspartate/glutamate racemases family.</text>
</comment>
<evidence type="ECO:0000256" key="7">
    <source>
        <dbReference type="HAMAP-Rule" id="MF_00258"/>
    </source>
</evidence>
<dbReference type="Pfam" id="PF01177">
    <property type="entry name" value="Asp_Glu_race"/>
    <property type="match status" value="1"/>
</dbReference>
<organism evidence="8 9">
    <name type="scientific">Halanaerobacter jeridensis</name>
    <dbReference type="NCBI Taxonomy" id="706427"/>
    <lineage>
        <taxon>Bacteria</taxon>
        <taxon>Bacillati</taxon>
        <taxon>Bacillota</taxon>
        <taxon>Clostridia</taxon>
        <taxon>Halanaerobiales</taxon>
        <taxon>Halobacteroidaceae</taxon>
        <taxon>Halanaerobacter</taxon>
    </lineage>
</organism>
<evidence type="ECO:0000256" key="6">
    <source>
        <dbReference type="ARBA" id="ARBA00023316"/>
    </source>
</evidence>
<dbReference type="PANTHER" id="PTHR21198:SF2">
    <property type="entry name" value="GLUTAMATE RACEMASE"/>
    <property type="match status" value="1"/>
</dbReference>
<dbReference type="RefSeq" id="WP_204701683.1">
    <property type="nucleotide sequence ID" value="NZ_JAFBDQ010000007.1"/>
</dbReference>
<dbReference type="FunFam" id="3.40.50.1860:FF:000001">
    <property type="entry name" value="Glutamate racemase"/>
    <property type="match status" value="1"/>
</dbReference>
<comment type="caution">
    <text evidence="8">The sequence shown here is derived from an EMBL/GenBank/DDBJ whole genome shotgun (WGS) entry which is preliminary data.</text>
</comment>
<dbReference type="InterPro" id="IPR033134">
    <property type="entry name" value="Asp/Glu_racemase_AS_2"/>
</dbReference>
<sequence length="274" mass="30125">MEVKNGIALFDSGVGGLTIAREMTSEFPAEDIVYFGDTAHLPYGPREQSEVRGFVFDIINYFVEGGAKIVIIACNTATAAGLEAAQEEFSIPIIGPINPGVEEALARTKNKKIGVIATTGTIGSSSYQDALRSKGENIEIFAKACPEFVPLVEAGELYSEQAKEVAEDYLTPLKEKEIDTLLLGCTHFPYLGGIIKEVMGPDVKLIYPGRGIALKARKILAQRELLKNIGTGKRKFYVSDKDKLSQRFVEIGTEFLNFSELNFAEFNLWEQLDK</sequence>
<dbReference type="GO" id="GO:0009252">
    <property type="term" value="P:peptidoglycan biosynthetic process"/>
    <property type="evidence" value="ECO:0007669"/>
    <property type="project" value="UniProtKB-UniRule"/>
</dbReference>
<feature type="binding site" evidence="7">
    <location>
        <begin position="43"/>
        <end position="44"/>
    </location>
    <ligand>
        <name>substrate</name>
    </ligand>
</feature>
<dbReference type="EMBL" id="JAFBDQ010000007">
    <property type="protein sequence ID" value="MBM7556916.1"/>
    <property type="molecule type" value="Genomic_DNA"/>
</dbReference>
<dbReference type="NCBIfam" id="TIGR00067">
    <property type="entry name" value="glut_race"/>
    <property type="match status" value="1"/>
</dbReference>
<proteinExistence type="inferred from homology"/>
<keyword evidence="6 7" id="KW-0961">Cell wall biogenesis/degradation</keyword>
<keyword evidence="5 7" id="KW-0413">Isomerase</keyword>
<dbReference type="Gene3D" id="3.40.50.1860">
    <property type="match status" value="2"/>
</dbReference>
<feature type="binding site" evidence="7">
    <location>
        <begin position="11"/>
        <end position="12"/>
    </location>
    <ligand>
        <name>substrate</name>
    </ligand>
</feature>
<feature type="binding site" evidence="7">
    <location>
        <begin position="75"/>
        <end position="76"/>
    </location>
    <ligand>
        <name>substrate</name>
    </ligand>
</feature>
<dbReference type="AlphaFoldDB" id="A0A938XV63"/>
<evidence type="ECO:0000256" key="3">
    <source>
        <dbReference type="ARBA" id="ARBA00022960"/>
    </source>
</evidence>
<dbReference type="InterPro" id="IPR001920">
    <property type="entry name" value="Asp/Glu_race"/>
</dbReference>
<evidence type="ECO:0000256" key="5">
    <source>
        <dbReference type="ARBA" id="ARBA00023235"/>
    </source>
</evidence>
<dbReference type="GO" id="GO:0008881">
    <property type="term" value="F:glutamate racemase activity"/>
    <property type="evidence" value="ECO:0007669"/>
    <property type="project" value="UniProtKB-UniRule"/>
</dbReference>
<accession>A0A938XV63</accession>
<dbReference type="EC" id="5.1.1.3" evidence="2 7"/>
<dbReference type="PROSITE" id="PS00924">
    <property type="entry name" value="ASP_GLU_RACEMASE_2"/>
    <property type="match status" value="1"/>
</dbReference>
<keyword evidence="9" id="KW-1185">Reference proteome</keyword>
<dbReference type="Proteomes" id="UP000774000">
    <property type="component" value="Unassembled WGS sequence"/>
</dbReference>
<evidence type="ECO:0000256" key="1">
    <source>
        <dbReference type="ARBA" id="ARBA00001602"/>
    </source>
</evidence>